<dbReference type="PANTHER" id="PTHR43384:SF14">
    <property type="entry name" value="ESX-1 SECRETION-ASSOCIATED PROTEIN ESPI"/>
    <property type="match status" value="1"/>
</dbReference>
<feature type="compositionally biased region" description="Low complexity" evidence="1">
    <location>
        <begin position="409"/>
        <end position="419"/>
    </location>
</feature>
<dbReference type="Pfam" id="PF01656">
    <property type="entry name" value="CbiA"/>
    <property type="match status" value="1"/>
</dbReference>
<feature type="compositionally biased region" description="Low complexity" evidence="1">
    <location>
        <begin position="428"/>
        <end position="478"/>
    </location>
</feature>
<reference evidence="5" key="1">
    <citation type="journal article" date="2019" name="Int. J. Syst. Evol. Microbiol.">
        <title>The Global Catalogue of Microorganisms (GCM) 10K type strain sequencing project: providing services to taxonomists for standard genome sequencing and annotation.</title>
        <authorList>
            <consortium name="The Broad Institute Genomics Platform"/>
            <consortium name="The Broad Institute Genome Sequencing Center for Infectious Disease"/>
            <person name="Wu L."/>
            <person name="Ma J."/>
        </authorList>
    </citation>
    <scope>NUCLEOTIDE SEQUENCE [LARGE SCALE GENOMIC DNA]</scope>
    <source>
        <strain evidence="5">TBRC 7912</strain>
    </source>
</reference>
<keyword evidence="2" id="KW-0472">Membrane</keyword>
<dbReference type="EMBL" id="JBHSBC010000049">
    <property type="protein sequence ID" value="MFC3985917.1"/>
    <property type="molecule type" value="Genomic_DNA"/>
</dbReference>
<evidence type="ECO:0000259" key="3">
    <source>
        <dbReference type="Pfam" id="PF01656"/>
    </source>
</evidence>
<feature type="compositionally biased region" description="Low complexity" evidence="1">
    <location>
        <begin position="576"/>
        <end position="610"/>
    </location>
</feature>
<protein>
    <submittedName>
        <fullName evidence="4">TcpE family conjugal transfer membrane protein</fullName>
    </submittedName>
</protein>
<feature type="transmembrane region" description="Helical" evidence="2">
    <location>
        <begin position="30"/>
        <end position="52"/>
    </location>
</feature>
<dbReference type="InterPro" id="IPR027417">
    <property type="entry name" value="P-loop_NTPase"/>
</dbReference>
<dbReference type="Proteomes" id="UP001595698">
    <property type="component" value="Unassembled WGS sequence"/>
</dbReference>
<evidence type="ECO:0000256" key="2">
    <source>
        <dbReference type="SAM" id="Phobius"/>
    </source>
</evidence>
<keyword evidence="2" id="KW-0812">Transmembrane</keyword>
<feature type="compositionally biased region" description="Low complexity" evidence="1">
    <location>
        <begin position="256"/>
        <end position="277"/>
    </location>
</feature>
<sequence>MDLPTYTNIWRIEKRLYKLYDLRLPTPLPIVWIGVFVGVAAPWSLLLALLGLPFDAPWHVVYLVPPGVVTWLSTRPVIESKRLTELLQSQVRYMGEPRSWCRMAPTSEPGEIALTGRVWRADPSPARVKDRVKGKAGRKAKGATAPEIAPSAPAREVRPAVAAAAAATTAPAVRERPVKGTPAVPRRGTAPALGTETPSPVERVFAPSARALPEQAPVREAEAAPAVPVARVEPVVQAQPFTASENARTPAPASRAETATPQAAAPRTPAAQGPTAQSPTARSPEIALSQAPAPAPQAVPTVSETVSEPAASEPVAPTASAVAASTPADSVPVNPASEESAPEESAPVAQEAPIGPEALRRLRRLAAATEAERAAAFRAGPPATEQPTTVTRDDRPERQAVLPGPSERATPVEAVTAPAPEVPKAPEKPAAQAPVQAAAPGTPAPTTEAPKTEAPGTSAPEIAAPGTPATEAPAPEAPVGLPDQEPVKRPEAAPYRNVPPVGAPAGADEGVRAQHRRGQPVPAEQFAERRRLAEEQRAAQAGRGQDRLVARAPRAEQIPQVRRSQDQQATGEHPVQRPAQRPTQRPAQRQGPPQGVSIRAVPSGPTAGPAPVVPPVPVSRPGQAEPKVRRVESVVGRDSAGGWRRLAQVVIGPGAGRTDGSEIDEARAKAMFTGSRRVVVLGCTGGAGQTTTALMLGHTLARHREDRVLAVDANTGANALSGRIQAESPETLTSLLAGLDGVNGYLGMRAYTSRCASGLEVLAGDADSGAEQRLSDRTLFSDRRLGRTMDLLDRHYKLVVVDPAAALAARVLPYADQLVLVVPASEDGPDAVAMTYEWLDGHGCADLRKRAIMVVNGVSRRSMGDVEQAEAVARGRCRAIVRVPWEDELAPGRSERVEPSHLRAPGRRAYLALAGVVVAGFGTAQAVRPSEEEVAQ</sequence>
<feature type="domain" description="CobQ/CobB/MinD/ParA nucleotide binding" evidence="3">
    <location>
        <begin position="679"/>
        <end position="781"/>
    </location>
</feature>
<feature type="compositionally biased region" description="Basic and acidic residues" evidence="1">
    <location>
        <begin position="526"/>
        <end position="537"/>
    </location>
</feature>
<gene>
    <name evidence="4" type="ORF">ACFOYY_37720</name>
</gene>
<name>A0ABV8FB65_9ACTN</name>
<dbReference type="SUPFAM" id="SSF52540">
    <property type="entry name" value="P-loop containing nucleoside triphosphate hydrolases"/>
    <property type="match status" value="1"/>
</dbReference>
<evidence type="ECO:0000313" key="4">
    <source>
        <dbReference type="EMBL" id="MFC3985917.1"/>
    </source>
</evidence>
<dbReference type="Gene3D" id="3.40.50.300">
    <property type="entry name" value="P-loop containing nucleotide triphosphate hydrolases"/>
    <property type="match status" value="1"/>
</dbReference>
<dbReference type="InterPro" id="IPR002586">
    <property type="entry name" value="CobQ/CobB/MinD/ParA_Nub-bd_dom"/>
</dbReference>
<accession>A0ABV8FB65</accession>
<organism evidence="4 5">
    <name type="scientific">Streptosporangium jomthongense</name>
    <dbReference type="NCBI Taxonomy" id="1193683"/>
    <lineage>
        <taxon>Bacteria</taxon>
        <taxon>Bacillati</taxon>
        <taxon>Actinomycetota</taxon>
        <taxon>Actinomycetes</taxon>
        <taxon>Streptosporangiales</taxon>
        <taxon>Streptosporangiaceae</taxon>
        <taxon>Streptosporangium</taxon>
    </lineage>
</organism>
<dbReference type="PANTHER" id="PTHR43384">
    <property type="entry name" value="SEPTUM SITE-DETERMINING PROTEIN MIND HOMOLOG, CHLOROPLASTIC-RELATED"/>
    <property type="match status" value="1"/>
</dbReference>
<evidence type="ECO:0000313" key="5">
    <source>
        <dbReference type="Proteomes" id="UP001595698"/>
    </source>
</evidence>
<proteinExistence type="predicted"/>
<evidence type="ECO:0000256" key="1">
    <source>
        <dbReference type="SAM" id="MobiDB-lite"/>
    </source>
</evidence>
<keyword evidence="2" id="KW-1133">Transmembrane helix</keyword>
<dbReference type="Pfam" id="PF12648">
    <property type="entry name" value="TcpE"/>
    <property type="match status" value="1"/>
</dbReference>
<feature type="compositionally biased region" description="Low complexity" evidence="1">
    <location>
        <begin position="290"/>
        <end position="353"/>
    </location>
</feature>
<feature type="region of interest" description="Disordered" evidence="1">
    <location>
        <begin position="124"/>
        <end position="156"/>
    </location>
</feature>
<dbReference type="InterPro" id="IPR025608">
    <property type="entry name" value="TcpE"/>
</dbReference>
<keyword evidence="5" id="KW-1185">Reference proteome</keyword>
<dbReference type="InterPro" id="IPR050625">
    <property type="entry name" value="ParA/MinD_ATPase"/>
</dbReference>
<comment type="caution">
    <text evidence="4">The sequence shown here is derived from an EMBL/GenBank/DDBJ whole genome shotgun (WGS) entry which is preliminary data.</text>
</comment>
<dbReference type="RefSeq" id="WP_386196048.1">
    <property type="nucleotide sequence ID" value="NZ_JBHSBC010000049.1"/>
</dbReference>
<feature type="region of interest" description="Disordered" evidence="1">
    <location>
        <begin position="172"/>
        <end position="199"/>
    </location>
</feature>
<feature type="region of interest" description="Disordered" evidence="1">
    <location>
        <begin position="241"/>
        <end position="633"/>
    </location>
</feature>